<dbReference type="InterPro" id="IPR000184">
    <property type="entry name" value="Bac_surfAg_D15"/>
</dbReference>
<organism evidence="4 5">
    <name type="scientific">Pedobacter gandavensis</name>
    <dbReference type="NCBI Taxonomy" id="2679963"/>
    <lineage>
        <taxon>Bacteria</taxon>
        <taxon>Pseudomonadati</taxon>
        <taxon>Bacteroidota</taxon>
        <taxon>Sphingobacteriia</taxon>
        <taxon>Sphingobacteriales</taxon>
        <taxon>Sphingobacteriaceae</taxon>
        <taxon>Pedobacter</taxon>
    </lineage>
</organism>
<proteinExistence type="predicted"/>
<evidence type="ECO:0000313" key="4">
    <source>
        <dbReference type="EMBL" id="MBB2151116.1"/>
    </source>
</evidence>
<dbReference type="EMBL" id="WNXC01000008">
    <property type="protein sequence ID" value="MBB2151116.1"/>
    <property type="molecule type" value="Genomic_DNA"/>
</dbReference>
<feature type="domain" description="Bacterial surface antigen (D15)" evidence="3">
    <location>
        <begin position="195"/>
        <end position="377"/>
    </location>
</feature>
<keyword evidence="5" id="KW-1185">Reference proteome</keyword>
<sequence>MKRISLCITILIITLTNASAQKKFIKRYLSEKTDSSRRASFMPVPIFRYSQEIGAEFGLGALYSTYLDRKDSTNRSSNFSGVASVSTKGQYNFSLKSDIWTKGNDYHFISEFRFKRMPFDFFGIGNETLFANSDRLVQRQSRIMLEAEKKMFPHAYTGLSLGFENYNFKNEIPGGIFDTDPDLFHRSGGNVAYVGVSQSYDTRNSNNYPTKGFLGRIAYQYAPKLWAGESFSGSVIKANVRNFWSLSPKFVLGVNALFHTIQGKKIPFYLLPQLGNDEMMRGYYTGRYRDQNLLAGQAELRYRYNNRFGAVVFAGTGQVFANGDFAVKNFKPSYGVGGRYFFDPEKGLSVRMDYAIGEKRIHEKRQSGFYFTLAEAF</sequence>
<keyword evidence="2" id="KW-0472">Membrane</keyword>
<comment type="subcellular location">
    <subcellularLocation>
        <location evidence="1">Membrane</location>
    </subcellularLocation>
</comment>
<dbReference type="Pfam" id="PF01103">
    <property type="entry name" value="Omp85"/>
    <property type="match status" value="1"/>
</dbReference>
<protein>
    <submittedName>
        <fullName evidence="4">BamA/TamA family outer membrane protein</fullName>
    </submittedName>
</protein>
<accession>A0ABR6F0S3</accession>
<dbReference type="Proteomes" id="UP000636110">
    <property type="component" value="Unassembled WGS sequence"/>
</dbReference>
<gene>
    <name evidence="4" type="ORF">GM920_19620</name>
</gene>
<evidence type="ECO:0000256" key="1">
    <source>
        <dbReference type="ARBA" id="ARBA00004370"/>
    </source>
</evidence>
<comment type="caution">
    <text evidence="4">The sequence shown here is derived from an EMBL/GenBank/DDBJ whole genome shotgun (WGS) entry which is preliminary data.</text>
</comment>
<name>A0ABR6F0S3_9SPHI</name>
<reference evidence="4 5" key="1">
    <citation type="submission" date="2019-11" db="EMBL/GenBank/DDBJ databases">
        <title>Description of Pedobacter sp. LMG 31462T.</title>
        <authorList>
            <person name="Carlier A."/>
            <person name="Qi S."/>
            <person name="Vandamme P."/>
        </authorList>
    </citation>
    <scope>NUCLEOTIDE SEQUENCE [LARGE SCALE GENOMIC DNA]</scope>
    <source>
        <strain evidence="4 5">LMG 31462</strain>
    </source>
</reference>
<dbReference type="RefSeq" id="WP_182960660.1">
    <property type="nucleotide sequence ID" value="NZ_WNXC01000008.1"/>
</dbReference>
<dbReference type="Gene3D" id="2.40.160.50">
    <property type="entry name" value="membrane protein fhac: a member of the omp85/tpsb transporter family"/>
    <property type="match status" value="1"/>
</dbReference>
<evidence type="ECO:0000256" key="2">
    <source>
        <dbReference type="ARBA" id="ARBA00023136"/>
    </source>
</evidence>
<evidence type="ECO:0000259" key="3">
    <source>
        <dbReference type="Pfam" id="PF01103"/>
    </source>
</evidence>
<evidence type="ECO:0000313" key="5">
    <source>
        <dbReference type="Proteomes" id="UP000636110"/>
    </source>
</evidence>